<organism evidence="3 4">
    <name type="scientific">Gemmatimonas groenlandica</name>
    <dbReference type="NCBI Taxonomy" id="2732249"/>
    <lineage>
        <taxon>Bacteria</taxon>
        <taxon>Pseudomonadati</taxon>
        <taxon>Gemmatimonadota</taxon>
        <taxon>Gemmatimonadia</taxon>
        <taxon>Gemmatimonadales</taxon>
        <taxon>Gemmatimonadaceae</taxon>
        <taxon>Gemmatimonas</taxon>
    </lineage>
</organism>
<protein>
    <submittedName>
        <fullName evidence="3">Amidohydrolase family protein</fullName>
    </submittedName>
</protein>
<dbReference type="SUPFAM" id="SSF51556">
    <property type="entry name" value="Metallo-dependent hydrolases"/>
    <property type="match status" value="2"/>
</dbReference>
<dbReference type="InterPro" id="IPR011059">
    <property type="entry name" value="Metal-dep_hydrolase_composite"/>
</dbReference>
<evidence type="ECO:0000313" key="4">
    <source>
        <dbReference type="Proteomes" id="UP000500938"/>
    </source>
</evidence>
<dbReference type="EMBL" id="CP053085">
    <property type="protein sequence ID" value="QJR37656.1"/>
    <property type="molecule type" value="Genomic_DNA"/>
</dbReference>
<dbReference type="GO" id="GO:0016810">
    <property type="term" value="F:hydrolase activity, acting on carbon-nitrogen (but not peptide) bonds"/>
    <property type="evidence" value="ECO:0007669"/>
    <property type="project" value="InterPro"/>
</dbReference>
<feature type="chain" id="PRO_5027096595" evidence="1">
    <location>
        <begin position="21"/>
        <end position="998"/>
    </location>
</feature>
<dbReference type="InterPro" id="IPR006680">
    <property type="entry name" value="Amidohydro-rel"/>
</dbReference>
<dbReference type="AlphaFoldDB" id="A0A6M4IVV9"/>
<dbReference type="Pfam" id="PF01979">
    <property type="entry name" value="Amidohydro_1"/>
    <property type="match status" value="2"/>
</dbReference>
<keyword evidence="4" id="KW-1185">Reference proteome</keyword>
<evidence type="ECO:0000313" key="3">
    <source>
        <dbReference type="EMBL" id="QJR37656.1"/>
    </source>
</evidence>
<dbReference type="SUPFAM" id="SSF51338">
    <property type="entry name" value="Composite domain of metallo-dependent hydrolases"/>
    <property type="match status" value="2"/>
</dbReference>
<dbReference type="Gene3D" id="3.20.20.140">
    <property type="entry name" value="Metal-dependent hydrolases"/>
    <property type="match status" value="2"/>
</dbReference>
<dbReference type="Gene3D" id="2.30.40.10">
    <property type="entry name" value="Urease, subunit C, domain 1"/>
    <property type="match status" value="1"/>
</dbReference>
<dbReference type="PANTHER" id="PTHR43135">
    <property type="entry name" value="ALPHA-D-RIBOSE 1-METHYLPHOSPHONATE 5-TRIPHOSPHATE DIPHOSPHATASE"/>
    <property type="match status" value="1"/>
</dbReference>
<accession>A0A6M4IVV9</accession>
<dbReference type="PANTHER" id="PTHR43135:SF3">
    <property type="entry name" value="ALPHA-D-RIBOSE 1-METHYLPHOSPHONATE 5-TRIPHOSPHATE DIPHOSPHATASE"/>
    <property type="match status" value="1"/>
</dbReference>
<dbReference type="InterPro" id="IPR032466">
    <property type="entry name" value="Metal_Hydrolase"/>
</dbReference>
<dbReference type="InterPro" id="IPR051781">
    <property type="entry name" value="Metallo-dep_Hydrolase"/>
</dbReference>
<name>A0A6M4IVV9_9BACT</name>
<feature type="signal peptide" evidence="1">
    <location>
        <begin position="1"/>
        <end position="20"/>
    </location>
</feature>
<dbReference type="KEGG" id="ggr:HKW67_20100"/>
<keyword evidence="1" id="KW-0732">Signal</keyword>
<dbReference type="Proteomes" id="UP000500938">
    <property type="component" value="Chromosome"/>
</dbReference>
<proteinExistence type="predicted"/>
<reference evidence="3 4" key="1">
    <citation type="submission" date="2020-05" db="EMBL/GenBank/DDBJ databases">
        <title>Complete genome sequence of Gemmatimonas greenlandica TET16.</title>
        <authorList>
            <person name="Zeng Y."/>
        </authorList>
    </citation>
    <scope>NUCLEOTIDE SEQUENCE [LARGE SCALE GENOMIC DNA]</scope>
    <source>
        <strain evidence="3 4">TET16</strain>
    </source>
</reference>
<keyword evidence="3" id="KW-0378">Hydrolase</keyword>
<feature type="domain" description="Amidohydrolase-related" evidence="2">
    <location>
        <begin position="826"/>
        <end position="942"/>
    </location>
</feature>
<feature type="domain" description="Amidohydrolase-related" evidence="2">
    <location>
        <begin position="341"/>
        <end position="427"/>
    </location>
</feature>
<evidence type="ECO:0000259" key="2">
    <source>
        <dbReference type="Pfam" id="PF01979"/>
    </source>
</evidence>
<evidence type="ECO:0000256" key="1">
    <source>
        <dbReference type="SAM" id="SignalP"/>
    </source>
</evidence>
<gene>
    <name evidence="3" type="ORF">HKW67_20100</name>
</gene>
<sequence>MRAFRFLLGLAVLAAGSLEAQQSSRTEPVTGLRDNSTGYHALVGARVVTAPGQVLTNATIVVRNGLITAVGAGMAAPAGARVWDLKGLTVYPGFIDASADLGGDAPPQGGDVGPTHWNPQVRAWFSTTANLKDDSTRRTALRSLGFGTALAVPRQGIFRGSASVLNLGDGGVRERVLRPDLAQSIGFQRSFALGGMYPNSAMGTVALMKQTFMDAEWYIRAWGTYETSGRSLLPPETSEALSALAKAVKGTQPVFFETTSEEEYLRAYKLAQEYKLTPWFRGSGQEYRLIDVLKGRTQPLVLPLNFPDAPNVSSPEAATNVTLADLRHWYLAPTNPSQVAAAGVPFAITADGLSSLTQFLPNLRTAVARGLAPDKALAALTTVPAAFLGIEKTHGTIAVGKAANLVVSDGDLFTEESSVRDVWVQGRQYGVTRPPQVDPRGTWTITSDDAGTFKTATLRLEGPLNRIRGTVEMAGRRPVPLTSVRVIAETGRLEATFAGEPLGQEGALLLAGSVRDTTFFGWLSLPNGTDAQYRGARTEAFEGPARGAVAVKVPKIDLPFIRPSMEFGRSAPPMQPAVVLVRNATVWTQGPQGRMENADLLVQAGKVVRVGQKLAAPAGAVIVDATGKHVTPGLIDPHTHSGVSAVNESGFAIVPEVQMGDVITHNNIWFYRQLAGGLTTTMILHGSANPIGGENVYVKTRWGGLPDDYRIVGAPRTVKFALGENPKRSPTRYPNTRMGVQEIIRDHFLAARDYEKEWKNWEKTKTGIPPRKDLRMEAILDILNQKLLVTSHGYRADEFLALVRLAEEFGFRIQALQHGVEAYKIASELKKSGVAAIVWSDWGAFKLEAYDATSYNARLLIEAGVVTSLHSDDAEISTRMNWEAGKLLRSGVDEVMALSTVTNQSAKAIAIDNKVGSLEAGKDADFVIWSGNPLSQFTKAEQTWVDGRKYFSLDEDKVLREEIAKQRAQLIQAVIAAGVTETPAAGPARGRGGEGARR</sequence>
<dbReference type="RefSeq" id="WP_171227091.1">
    <property type="nucleotide sequence ID" value="NZ_CP053085.1"/>
</dbReference>